<evidence type="ECO:0000313" key="2">
    <source>
        <dbReference type="Proteomes" id="UP000515211"/>
    </source>
</evidence>
<evidence type="ECO:0000313" key="3">
    <source>
        <dbReference type="RefSeq" id="XP_015968051.1"/>
    </source>
</evidence>
<feature type="region of interest" description="Disordered" evidence="1">
    <location>
        <begin position="77"/>
        <end position="105"/>
    </location>
</feature>
<dbReference type="KEGG" id="adu:107491678"/>
<dbReference type="PANTHER" id="PTHR34952">
    <property type="entry name" value="OS05G0113500 PROTEIN"/>
    <property type="match status" value="1"/>
</dbReference>
<dbReference type="GeneID" id="107491678"/>
<keyword evidence="2" id="KW-1185">Reference proteome</keyword>
<organism evidence="2 3">
    <name type="scientific">Arachis duranensis</name>
    <name type="common">Wild peanut</name>
    <dbReference type="NCBI Taxonomy" id="130453"/>
    <lineage>
        <taxon>Eukaryota</taxon>
        <taxon>Viridiplantae</taxon>
        <taxon>Streptophyta</taxon>
        <taxon>Embryophyta</taxon>
        <taxon>Tracheophyta</taxon>
        <taxon>Spermatophyta</taxon>
        <taxon>Magnoliopsida</taxon>
        <taxon>eudicotyledons</taxon>
        <taxon>Gunneridae</taxon>
        <taxon>Pentapetalae</taxon>
        <taxon>rosids</taxon>
        <taxon>fabids</taxon>
        <taxon>Fabales</taxon>
        <taxon>Fabaceae</taxon>
        <taxon>Papilionoideae</taxon>
        <taxon>50 kb inversion clade</taxon>
        <taxon>dalbergioids sensu lato</taxon>
        <taxon>Dalbergieae</taxon>
        <taxon>Pterocarpus clade</taxon>
        <taxon>Arachis</taxon>
    </lineage>
</organism>
<evidence type="ECO:0000256" key="1">
    <source>
        <dbReference type="SAM" id="MobiDB-lite"/>
    </source>
</evidence>
<reference evidence="3 4" key="2">
    <citation type="submission" date="2025-04" db="UniProtKB">
        <authorList>
            <consortium name="RefSeq"/>
        </authorList>
    </citation>
    <scope>IDENTIFICATION</scope>
    <source>
        <tissue evidence="3 4">Whole plant</tissue>
    </source>
</reference>
<dbReference type="RefSeq" id="XP_015968052.1">
    <property type="nucleotide sequence ID" value="XM_016112566.3"/>
</dbReference>
<feature type="region of interest" description="Disordered" evidence="1">
    <location>
        <begin position="157"/>
        <end position="219"/>
    </location>
</feature>
<dbReference type="AlphaFoldDB" id="A0A6P4DJS2"/>
<name>A0A6P4DJS2_ARADU</name>
<reference evidence="2" key="1">
    <citation type="journal article" date="2016" name="Nat. Genet.">
        <title>The genome sequences of Arachis duranensis and Arachis ipaensis, the diploid ancestors of cultivated peanut.</title>
        <authorList>
            <person name="Bertioli D.J."/>
            <person name="Cannon S.B."/>
            <person name="Froenicke L."/>
            <person name="Huang G."/>
            <person name="Farmer A.D."/>
            <person name="Cannon E.K."/>
            <person name="Liu X."/>
            <person name="Gao D."/>
            <person name="Clevenger J."/>
            <person name="Dash S."/>
            <person name="Ren L."/>
            <person name="Moretzsohn M.C."/>
            <person name="Shirasawa K."/>
            <person name="Huang W."/>
            <person name="Vidigal B."/>
            <person name="Abernathy B."/>
            <person name="Chu Y."/>
            <person name="Niederhuth C.E."/>
            <person name="Umale P."/>
            <person name="Araujo A.C."/>
            <person name="Kozik A."/>
            <person name="Kim K.D."/>
            <person name="Burow M.D."/>
            <person name="Varshney R.K."/>
            <person name="Wang X."/>
            <person name="Zhang X."/>
            <person name="Barkley N."/>
            <person name="Guimaraes P.M."/>
            <person name="Isobe S."/>
            <person name="Guo B."/>
            <person name="Liao B."/>
            <person name="Stalker H.T."/>
            <person name="Schmitz R.J."/>
            <person name="Scheffler B.E."/>
            <person name="Leal-Bertioli S.C."/>
            <person name="Xun X."/>
            <person name="Jackson S.A."/>
            <person name="Michelmore R."/>
            <person name="Ozias-Akins P."/>
        </authorList>
    </citation>
    <scope>NUCLEOTIDE SEQUENCE [LARGE SCALE GENOMIC DNA]</scope>
    <source>
        <strain evidence="2">cv. V14167</strain>
    </source>
</reference>
<feature type="compositionally biased region" description="Basic residues" evidence="1">
    <location>
        <begin position="162"/>
        <end position="184"/>
    </location>
</feature>
<sequence length="266" mass="29355">MDTHTPVNAVHNTAISELESRFSEVLHIQGNQKSEHASEGNDICNKAKENRCEGVNQKETKLDVKCLKKSPTFPVSKILVPSSSSDEDVDVSSPESSHDQSPLQQTYSRSLTFPLCLQAPRKLISAMKGSREKNNGGSPTKLTVKWAPDVYDPVPSLVSHTVRSRKQPKSRKKKAEKKNGKKGQKSSSSPRGSSSKDKRHFRKLGGTSDLSYKSPDPHDNVIEVNQVMEGSTEFDALDVRSQDPYCGTSFLKTSVTEVHFSLTEAQ</sequence>
<protein>
    <submittedName>
        <fullName evidence="3 4">Uncharacterized protein LOC107491678 isoform X1</fullName>
    </submittedName>
</protein>
<gene>
    <name evidence="3 4" type="primary">LOC107491678</name>
</gene>
<dbReference type="PANTHER" id="PTHR34952:SF2">
    <property type="entry name" value="OS05G0113500 PROTEIN"/>
    <property type="match status" value="1"/>
</dbReference>
<dbReference type="OrthoDB" id="2016966at2759"/>
<dbReference type="Proteomes" id="UP000515211">
    <property type="component" value="Chromosome 6"/>
</dbReference>
<evidence type="ECO:0000313" key="4">
    <source>
        <dbReference type="RefSeq" id="XP_015968052.1"/>
    </source>
</evidence>
<dbReference type="RefSeq" id="XP_015968051.1">
    <property type="nucleotide sequence ID" value="XM_016112565.3"/>
</dbReference>
<proteinExistence type="predicted"/>
<accession>A0A6P4DJS2</accession>